<evidence type="ECO:0000313" key="6">
    <source>
        <dbReference type="Ensembl" id="ENSPMGP00000003421.1"/>
    </source>
</evidence>
<protein>
    <submittedName>
        <fullName evidence="6">Uncharacterized protein</fullName>
    </submittedName>
</protein>
<evidence type="ECO:0000256" key="5">
    <source>
        <dbReference type="RuleBase" id="RU004379"/>
    </source>
</evidence>
<keyword evidence="4 5" id="KW-0472">Membrane</keyword>
<sequence length="172" mass="19198">GLYDSSLVFLQLLFTFCVVCIFTFSSTVKELVQSSIWVYVSAYIVFAVVVVPLSLCTSLSRRHPWNLIALVVVTVSLSYMVGTIASYHDTMTVIMAMGATLTISLGIIAFATQSRYDFTLCYVLLLILGLDLLMFMMTGSMSHRVSPEDYVTAALIIYLDIVLIFLYLLGRR</sequence>
<dbReference type="GO" id="GO:0005783">
    <property type="term" value="C:endoplasmic reticulum"/>
    <property type="evidence" value="ECO:0007669"/>
    <property type="project" value="TreeGrafter"/>
</dbReference>
<evidence type="ECO:0000256" key="2">
    <source>
        <dbReference type="ARBA" id="ARBA00022692"/>
    </source>
</evidence>
<keyword evidence="2 5" id="KW-0812">Transmembrane</keyword>
<keyword evidence="3 5" id="KW-1133">Transmembrane helix</keyword>
<dbReference type="InterPro" id="IPR006214">
    <property type="entry name" value="Bax_inhibitor_1-related"/>
</dbReference>
<feature type="transmembrane region" description="Helical" evidence="5">
    <location>
        <begin position="67"/>
        <end position="87"/>
    </location>
</feature>
<feature type="transmembrane region" description="Helical" evidence="5">
    <location>
        <begin position="150"/>
        <end position="169"/>
    </location>
</feature>
<reference evidence="6" key="2">
    <citation type="submission" date="2025-09" db="UniProtKB">
        <authorList>
            <consortium name="Ensembl"/>
        </authorList>
    </citation>
    <scope>IDENTIFICATION</scope>
</reference>
<feature type="transmembrane region" description="Helical" evidence="5">
    <location>
        <begin position="93"/>
        <end position="111"/>
    </location>
</feature>
<proteinExistence type="inferred from homology"/>
<evidence type="ECO:0000256" key="3">
    <source>
        <dbReference type="ARBA" id="ARBA00022989"/>
    </source>
</evidence>
<dbReference type="PANTHER" id="PTHR23291:SF94">
    <property type="entry name" value="PROTEIN LIFEGUARD 1 ISOFORM X2"/>
    <property type="match status" value="1"/>
</dbReference>
<feature type="transmembrane region" description="Helical" evidence="5">
    <location>
        <begin position="36"/>
        <end position="55"/>
    </location>
</feature>
<comment type="subcellular location">
    <subcellularLocation>
        <location evidence="1">Membrane</location>
        <topology evidence="1">Multi-pass membrane protein</topology>
    </subcellularLocation>
</comment>
<feature type="transmembrane region" description="Helical" evidence="5">
    <location>
        <begin position="7"/>
        <end position="24"/>
    </location>
</feature>
<comment type="similarity">
    <text evidence="5">Belongs to the BI1 family.</text>
</comment>
<feature type="transmembrane region" description="Helical" evidence="5">
    <location>
        <begin position="118"/>
        <end position="138"/>
    </location>
</feature>
<dbReference type="Ensembl" id="ENSPMGT00000003628.1">
    <property type="protein sequence ID" value="ENSPMGP00000003421.1"/>
    <property type="gene ID" value="ENSPMGG00000002451.1"/>
</dbReference>
<dbReference type="GO" id="GO:0005794">
    <property type="term" value="C:Golgi apparatus"/>
    <property type="evidence" value="ECO:0007669"/>
    <property type="project" value="TreeGrafter"/>
</dbReference>
<dbReference type="AlphaFoldDB" id="A0A3B3ZG84"/>
<accession>A0A3B3ZG84</accession>
<dbReference type="Proteomes" id="UP000261520">
    <property type="component" value="Unplaced"/>
</dbReference>
<name>A0A3B3ZG84_9GOBI</name>
<dbReference type="PANTHER" id="PTHR23291">
    <property type="entry name" value="BAX INHIBITOR-RELATED"/>
    <property type="match status" value="1"/>
</dbReference>
<dbReference type="GO" id="GO:0016020">
    <property type="term" value="C:membrane"/>
    <property type="evidence" value="ECO:0007669"/>
    <property type="project" value="UniProtKB-SubCell"/>
</dbReference>
<dbReference type="GO" id="GO:2001234">
    <property type="term" value="P:negative regulation of apoptotic signaling pathway"/>
    <property type="evidence" value="ECO:0007669"/>
    <property type="project" value="TreeGrafter"/>
</dbReference>
<reference evidence="6" key="1">
    <citation type="submission" date="2025-08" db="UniProtKB">
        <authorList>
            <consortium name="Ensembl"/>
        </authorList>
    </citation>
    <scope>IDENTIFICATION</scope>
</reference>
<evidence type="ECO:0000256" key="1">
    <source>
        <dbReference type="ARBA" id="ARBA00004141"/>
    </source>
</evidence>
<organism evidence="6 7">
    <name type="scientific">Periophthalmus magnuspinnatus</name>
    <dbReference type="NCBI Taxonomy" id="409849"/>
    <lineage>
        <taxon>Eukaryota</taxon>
        <taxon>Metazoa</taxon>
        <taxon>Chordata</taxon>
        <taxon>Craniata</taxon>
        <taxon>Vertebrata</taxon>
        <taxon>Euteleostomi</taxon>
        <taxon>Actinopterygii</taxon>
        <taxon>Neopterygii</taxon>
        <taxon>Teleostei</taxon>
        <taxon>Neoteleostei</taxon>
        <taxon>Acanthomorphata</taxon>
        <taxon>Gobiaria</taxon>
        <taxon>Gobiiformes</taxon>
        <taxon>Gobioidei</taxon>
        <taxon>Gobiidae</taxon>
        <taxon>Oxudercinae</taxon>
        <taxon>Periophthalmus</taxon>
    </lineage>
</organism>
<keyword evidence="7" id="KW-1185">Reference proteome</keyword>
<evidence type="ECO:0000313" key="7">
    <source>
        <dbReference type="Proteomes" id="UP000261520"/>
    </source>
</evidence>
<evidence type="ECO:0000256" key="4">
    <source>
        <dbReference type="ARBA" id="ARBA00023136"/>
    </source>
</evidence>